<keyword evidence="1 2" id="KW-0597">Phosphoprotein</keyword>
<proteinExistence type="predicted"/>
<comment type="caution">
    <text evidence="4">The sequence shown here is derived from an EMBL/GenBank/DDBJ whole genome shotgun (WGS) entry which is preliminary data.</text>
</comment>
<dbReference type="EMBL" id="WUEK01000010">
    <property type="protein sequence ID" value="MXG91031.1"/>
    <property type="molecule type" value="Genomic_DNA"/>
</dbReference>
<dbReference type="GO" id="GO:0000160">
    <property type="term" value="P:phosphorelay signal transduction system"/>
    <property type="evidence" value="ECO:0007669"/>
    <property type="project" value="InterPro"/>
</dbReference>
<dbReference type="Gene3D" id="3.40.50.2300">
    <property type="match status" value="1"/>
</dbReference>
<reference evidence="4 5" key="1">
    <citation type="submission" date="2019-12" db="EMBL/GenBank/DDBJ databases">
        <authorList>
            <person name="Kun Z."/>
        </authorList>
    </citation>
    <scope>NUCLEOTIDE SEQUENCE [LARGE SCALE GENOMIC DNA]</scope>
    <source>
        <strain evidence="4 5">YIM 123512</strain>
    </source>
</reference>
<evidence type="ECO:0000313" key="5">
    <source>
        <dbReference type="Proteomes" id="UP000473325"/>
    </source>
</evidence>
<evidence type="ECO:0000259" key="3">
    <source>
        <dbReference type="PROSITE" id="PS50110"/>
    </source>
</evidence>
<evidence type="ECO:0000256" key="1">
    <source>
        <dbReference type="ARBA" id="ARBA00022553"/>
    </source>
</evidence>
<dbReference type="Proteomes" id="UP000473325">
    <property type="component" value="Unassembled WGS sequence"/>
</dbReference>
<gene>
    <name evidence="4" type="ORF">GRQ65_15895</name>
</gene>
<dbReference type="InterPro" id="IPR050595">
    <property type="entry name" value="Bact_response_regulator"/>
</dbReference>
<dbReference type="SMART" id="SM00448">
    <property type="entry name" value="REC"/>
    <property type="match status" value="1"/>
</dbReference>
<feature type="domain" description="Response regulatory" evidence="3">
    <location>
        <begin position="1"/>
        <end position="109"/>
    </location>
</feature>
<dbReference type="InterPro" id="IPR001789">
    <property type="entry name" value="Sig_transdc_resp-reg_receiver"/>
</dbReference>
<evidence type="ECO:0000313" key="4">
    <source>
        <dbReference type="EMBL" id="MXG91031.1"/>
    </source>
</evidence>
<sequence>MIRELTQISLETVAGWRVLTADGGHAAIEVARAEHPDAVLLDMMMPDMDGLTTFEHLRAEASTSDIPVILFTAKGTVGDRQPWDDHPLAGVIGKPYDPMTLGSQVATMLGWTHLA</sequence>
<dbReference type="SUPFAM" id="SSF52172">
    <property type="entry name" value="CheY-like"/>
    <property type="match status" value="1"/>
</dbReference>
<evidence type="ECO:0000256" key="2">
    <source>
        <dbReference type="PROSITE-ProRule" id="PRU00169"/>
    </source>
</evidence>
<keyword evidence="5" id="KW-1185">Reference proteome</keyword>
<protein>
    <submittedName>
        <fullName evidence="4">Response regulator</fullName>
    </submittedName>
</protein>
<dbReference type="PANTHER" id="PTHR44591:SF22">
    <property type="entry name" value="CHEY SUBFAMILY"/>
    <property type="match status" value="1"/>
</dbReference>
<dbReference type="InterPro" id="IPR011006">
    <property type="entry name" value="CheY-like_superfamily"/>
</dbReference>
<accession>A0A6L7F1X5</accession>
<name>A0A6L7F1X5_9ACTN</name>
<dbReference type="PANTHER" id="PTHR44591">
    <property type="entry name" value="STRESS RESPONSE REGULATOR PROTEIN 1"/>
    <property type="match status" value="1"/>
</dbReference>
<dbReference type="AlphaFoldDB" id="A0A6L7F1X5"/>
<dbReference type="PROSITE" id="PS50110">
    <property type="entry name" value="RESPONSE_REGULATORY"/>
    <property type="match status" value="1"/>
</dbReference>
<dbReference type="Pfam" id="PF00072">
    <property type="entry name" value="Response_reg"/>
    <property type="match status" value="1"/>
</dbReference>
<organism evidence="4 5">
    <name type="scientific">Nocardioides flavescens</name>
    <dbReference type="NCBI Taxonomy" id="2691959"/>
    <lineage>
        <taxon>Bacteria</taxon>
        <taxon>Bacillati</taxon>
        <taxon>Actinomycetota</taxon>
        <taxon>Actinomycetes</taxon>
        <taxon>Propionibacteriales</taxon>
        <taxon>Nocardioidaceae</taxon>
        <taxon>Nocardioides</taxon>
    </lineage>
</organism>
<feature type="modified residue" description="4-aspartylphosphate" evidence="2">
    <location>
        <position position="42"/>
    </location>
</feature>